<dbReference type="GO" id="GO:0043269">
    <property type="term" value="P:regulation of monoatomic ion transport"/>
    <property type="evidence" value="ECO:0007669"/>
    <property type="project" value="InterPro"/>
</dbReference>
<dbReference type="GO" id="GO:0071805">
    <property type="term" value="P:potassium ion transmembrane transport"/>
    <property type="evidence" value="ECO:0007669"/>
    <property type="project" value="InterPro"/>
</dbReference>
<keyword evidence="10 13" id="KW-0406">Ion transport</keyword>
<evidence type="ECO:0000313" key="15">
    <source>
        <dbReference type="Ensembl" id="ENSCPOP00000025143.1"/>
    </source>
</evidence>
<organism evidence="15 16">
    <name type="scientific">Cavia porcellus</name>
    <name type="common">Guinea pig</name>
    <dbReference type="NCBI Taxonomy" id="10141"/>
    <lineage>
        <taxon>Eukaryota</taxon>
        <taxon>Metazoa</taxon>
        <taxon>Chordata</taxon>
        <taxon>Craniata</taxon>
        <taxon>Vertebrata</taxon>
        <taxon>Euteleostomi</taxon>
        <taxon>Mammalia</taxon>
        <taxon>Eutheria</taxon>
        <taxon>Euarchontoglires</taxon>
        <taxon>Glires</taxon>
        <taxon>Rodentia</taxon>
        <taxon>Hystricomorpha</taxon>
        <taxon>Caviidae</taxon>
        <taxon>Cavia</taxon>
    </lineage>
</organism>
<keyword evidence="9" id="KW-0915">Sodium</keyword>
<keyword evidence="16" id="KW-1185">Reference proteome</keyword>
<keyword evidence="13" id="KW-0732">Signal</keyword>
<evidence type="ECO:0000256" key="5">
    <source>
        <dbReference type="ARBA" id="ARBA00022607"/>
    </source>
</evidence>
<keyword evidence="12" id="KW-0739">Sodium transport</keyword>
<dbReference type="PROSITE" id="PS01310">
    <property type="entry name" value="FXYD"/>
    <property type="match status" value="1"/>
</dbReference>
<dbReference type="EMBL" id="AAKN02044479">
    <property type="status" value="NOT_ANNOTATED_CDS"/>
    <property type="molecule type" value="Genomic_DNA"/>
</dbReference>
<evidence type="ECO:0000256" key="4">
    <source>
        <dbReference type="ARBA" id="ARBA00022538"/>
    </source>
</evidence>
<reference evidence="15" key="2">
    <citation type="submission" date="2025-08" db="UniProtKB">
        <authorList>
            <consortium name="Ensembl"/>
        </authorList>
    </citation>
    <scope>IDENTIFICATION</scope>
    <source>
        <strain evidence="15">2N</strain>
    </source>
</reference>
<evidence type="ECO:0000256" key="11">
    <source>
        <dbReference type="ARBA" id="ARBA00023136"/>
    </source>
</evidence>
<keyword evidence="6 13" id="KW-0812">Transmembrane</keyword>
<feature type="transmembrane region" description="Helical" evidence="13">
    <location>
        <begin position="36"/>
        <end position="57"/>
    </location>
</feature>
<feature type="chain" id="PRO_5011330704" description="FXYD domain-containing ion transport regulator" evidence="13">
    <location>
        <begin position="21"/>
        <end position="86"/>
    </location>
</feature>
<reference evidence="15" key="3">
    <citation type="submission" date="2025-09" db="UniProtKB">
        <authorList>
            <consortium name="Ensembl"/>
        </authorList>
    </citation>
    <scope>IDENTIFICATION</scope>
    <source>
        <strain evidence="15">2N</strain>
    </source>
</reference>
<dbReference type="PANTHER" id="PTHR14132:SF10">
    <property type="entry name" value="FXYD DOMAIN-CONTAINING ION TRANSPORT REGULATOR 4"/>
    <property type="match status" value="1"/>
</dbReference>
<dbReference type="GO" id="GO:0006814">
    <property type="term" value="P:sodium ion transport"/>
    <property type="evidence" value="ECO:0007669"/>
    <property type="project" value="UniProtKB-KW"/>
</dbReference>
<dbReference type="Gene3D" id="1.20.5.780">
    <property type="entry name" value="Single helix bin"/>
    <property type="match status" value="1"/>
</dbReference>
<accession>A0A286XI42</accession>
<dbReference type="eggNOG" id="ENOG502TDGY">
    <property type="taxonomic scope" value="Eukaryota"/>
</dbReference>
<dbReference type="Proteomes" id="UP000005447">
    <property type="component" value="Unassembled WGS sequence"/>
</dbReference>
<keyword evidence="5" id="KW-0740">Sodium/potassium transport</keyword>
<dbReference type="VEuPathDB" id="HostDB:ENSCPOG00000010407"/>
<keyword evidence="8 13" id="KW-1133">Transmembrane helix</keyword>
<dbReference type="AlphaFoldDB" id="A0A286XI42"/>
<comment type="similarity">
    <text evidence="2 13">Belongs to the FXYD family.</text>
</comment>
<evidence type="ECO:0000256" key="12">
    <source>
        <dbReference type="ARBA" id="ARBA00023201"/>
    </source>
</evidence>
<reference evidence="16" key="1">
    <citation type="journal article" date="2011" name="Nature">
        <title>A high-resolution map of human evolutionary constraint using 29 mammals.</title>
        <authorList>
            <person name="Lindblad-Toh K."/>
            <person name="Garber M."/>
            <person name="Zuk O."/>
            <person name="Lin M.F."/>
            <person name="Parker B.J."/>
            <person name="Washietl S."/>
            <person name="Kheradpour P."/>
            <person name="Ernst J."/>
            <person name="Jordan G."/>
            <person name="Mauceli E."/>
            <person name="Ward L.D."/>
            <person name="Lowe C.B."/>
            <person name="Holloway A.K."/>
            <person name="Clamp M."/>
            <person name="Gnerre S."/>
            <person name="Alfoldi J."/>
            <person name="Beal K."/>
            <person name="Chang J."/>
            <person name="Clawson H."/>
            <person name="Cuff J."/>
            <person name="Di Palma F."/>
            <person name="Fitzgerald S."/>
            <person name="Flicek P."/>
            <person name="Guttman M."/>
            <person name="Hubisz M.J."/>
            <person name="Jaffe D.B."/>
            <person name="Jungreis I."/>
            <person name="Kent W.J."/>
            <person name="Kostka D."/>
            <person name="Lara M."/>
            <person name="Martins A.L."/>
            <person name="Massingham T."/>
            <person name="Moltke I."/>
            <person name="Raney B.J."/>
            <person name="Rasmussen M.D."/>
            <person name="Robinson J."/>
            <person name="Stark A."/>
            <person name="Vilella A.J."/>
            <person name="Wen J."/>
            <person name="Xie X."/>
            <person name="Zody M.C."/>
            <person name="Baldwin J."/>
            <person name="Bloom T."/>
            <person name="Chin C.W."/>
            <person name="Heiman D."/>
            <person name="Nicol R."/>
            <person name="Nusbaum C."/>
            <person name="Young S."/>
            <person name="Wilkinson J."/>
            <person name="Worley K.C."/>
            <person name="Kovar C.L."/>
            <person name="Muzny D.M."/>
            <person name="Gibbs R.A."/>
            <person name="Cree A."/>
            <person name="Dihn H.H."/>
            <person name="Fowler G."/>
            <person name="Jhangiani S."/>
            <person name="Joshi V."/>
            <person name="Lee S."/>
            <person name="Lewis L.R."/>
            <person name="Nazareth L.V."/>
            <person name="Okwuonu G."/>
            <person name="Santibanez J."/>
            <person name="Warren W.C."/>
            <person name="Mardis E.R."/>
            <person name="Weinstock G.M."/>
            <person name="Wilson R.K."/>
            <person name="Delehaunty K."/>
            <person name="Dooling D."/>
            <person name="Fronik C."/>
            <person name="Fulton L."/>
            <person name="Fulton B."/>
            <person name="Graves T."/>
            <person name="Minx P."/>
            <person name="Sodergren E."/>
            <person name="Birney E."/>
            <person name="Margulies E.H."/>
            <person name="Herrero J."/>
            <person name="Green E.D."/>
            <person name="Haussler D."/>
            <person name="Siepel A."/>
            <person name="Goldman N."/>
            <person name="Pollard K.S."/>
            <person name="Pedersen J.S."/>
            <person name="Lander E.S."/>
            <person name="Kellis M."/>
        </authorList>
    </citation>
    <scope>NUCLEOTIDE SEQUENCE [LARGE SCALE GENOMIC DNA]</scope>
    <source>
        <strain evidence="16">2N</strain>
    </source>
</reference>
<comment type="subcellular location">
    <subcellularLocation>
        <location evidence="1">Membrane</location>
        <topology evidence="1">Single-pass membrane protein</topology>
    </subcellularLocation>
</comment>
<evidence type="ECO:0000256" key="13">
    <source>
        <dbReference type="RuleBase" id="RU364131"/>
    </source>
</evidence>
<evidence type="ECO:0000256" key="9">
    <source>
        <dbReference type="ARBA" id="ARBA00023053"/>
    </source>
</evidence>
<dbReference type="Pfam" id="PF02038">
    <property type="entry name" value="ATP1G1_PLM_MAT8"/>
    <property type="match status" value="1"/>
</dbReference>
<sequence length="86" mass="8986">MEAATQAFLLALAGLPVTEAGDLFERDSPFYYDWESLQLGGTIFAGLLCIAGFAWALSGKCKCKQSKEPSPPPKGTSLLNAGASGC</sequence>
<evidence type="ECO:0000256" key="6">
    <source>
        <dbReference type="ARBA" id="ARBA00022692"/>
    </source>
</evidence>
<feature type="region of interest" description="Disordered" evidence="14">
    <location>
        <begin position="65"/>
        <end position="86"/>
    </location>
</feature>
<proteinExistence type="inferred from homology"/>
<dbReference type="InterPro" id="IPR047283">
    <property type="entry name" value="FXYD4"/>
</dbReference>
<dbReference type="STRING" id="10141.ENSCPOP00000025143"/>
<evidence type="ECO:0000256" key="14">
    <source>
        <dbReference type="SAM" id="MobiDB-lite"/>
    </source>
</evidence>
<dbReference type="RefSeq" id="XP_063089653.1">
    <property type="nucleotide sequence ID" value="XM_063233583.1"/>
</dbReference>
<dbReference type="PANTHER" id="PTHR14132">
    <property type="entry name" value="SODIUM/POTASSIUM-TRANSPORTING ATPASE SUBUNIT GAMMA"/>
    <property type="match status" value="1"/>
</dbReference>
<evidence type="ECO:0000256" key="7">
    <source>
        <dbReference type="ARBA" id="ARBA00022958"/>
    </source>
</evidence>
<dbReference type="InParanoid" id="A0A286XI42"/>
<evidence type="ECO:0000313" key="16">
    <source>
        <dbReference type="Proteomes" id="UP000005447"/>
    </source>
</evidence>
<keyword evidence="3 13" id="KW-0813">Transport</keyword>
<feature type="signal peptide" evidence="13">
    <location>
        <begin position="1"/>
        <end position="20"/>
    </location>
</feature>
<evidence type="ECO:0000256" key="10">
    <source>
        <dbReference type="ARBA" id="ARBA00023065"/>
    </source>
</evidence>
<dbReference type="GO" id="GO:0017080">
    <property type="term" value="F:sodium channel regulator activity"/>
    <property type="evidence" value="ECO:0007669"/>
    <property type="project" value="TreeGrafter"/>
</dbReference>
<name>A0A286XI42_CAVPO</name>
<dbReference type="CTD" id="53828"/>
<dbReference type="Ensembl" id="ENSCPOT00000038688.1">
    <property type="protein sequence ID" value="ENSCPOP00000025143.1"/>
    <property type="gene ID" value="ENSCPOG00000010407.4"/>
</dbReference>
<dbReference type="InterPro" id="IPR000272">
    <property type="entry name" value="Ion-transport_regulator_FXYD"/>
</dbReference>
<evidence type="ECO:0000256" key="3">
    <source>
        <dbReference type="ARBA" id="ARBA00022448"/>
    </source>
</evidence>
<evidence type="ECO:0000256" key="8">
    <source>
        <dbReference type="ARBA" id="ARBA00022989"/>
    </source>
</evidence>
<dbReference type="GeneID" id="100733950"/>
<evidence type="ECO:0000256" key="2">
    <source>
        <dbReference type="ARBA" id="ARBA00005948"/>
    </source>
</evidence>
<dbReference type="InterPro" id="IPR047297">
    <property type="entry name" value="FXYD_motif"/>
</dbReference>
<keyword evidence="11 13" id="KW-0472">Membrane</keyword>
<gene>
    <name evidence="15" type="primary">Fxyd4</name>
</gene>
<dbReference type="Bgee" id="ENSCPOG00000010407">
    <property type="expression patterns" value="Expressed in adult mammalian kidney and 10 other cell types or tissues"/>
</dbReference>
<evidence type="ECO:0000256" key="1">
    <source>
        <dbReference type="ARBA" id="ARBA00004167"/>
    </source>
</evidence>
<protein>
    <recommendedName>
        <fullName evidence="13">FXYD domain-containing ion transport regulator</fullName>
    </recommendedName>
</protein>
<dbReference type="CDD" id="cd20322">
    <property type="entry name" value="FXYD4"/>
    <property type="match status" value="1"/>
</dbReference>
<dbReference type="GO" id="GO:0016020">
    <property type="term" value="C:membrane"/>
    <property type="evidence" value="ECO:0007669"/>
    <property type="project" value="UniProtKB-SubCell"/>
</dbReference>
<keyword evidence="7" id="KW-0630">Potassium</keyword>
<dbReference type="RefSeq" id="XP_063089654.1">
    <property type="nucleotide sequence ID" value="XM_063233584.1"/>
</dbReference>
<keyword evidence="4" id="KW-0633">Potassium transport</keyword>
<dbReference type="GeneTree" id="ENSGT00940000164892"/>